<evidence type="ECO:0000256" key="5">
    <source>
        <dbReference type="ARBA" id="ARBA00022840"/>
    </source>
</evidence>
<evidence type="ECO:0000313" key="9">
    <source>
        <dbReference type="EMBL" id="MCF0064030.1"/>
    </source>
</evidence>
<evidence type="ECO:0000256" key="2">
    <source>
        <dbReference type="ARBA" id="ARBA00022741"/>
    </source>
</evidence>
<dbReference type="FunFam" id="3.40.50.300:FF:000326">
    <property type="entry name" value="P-loop containing nucleoside triphosphate hydrolase"/>
    <property type="match status" value="1"/>
</dbReference>
<name>A0A9X1TGU5_9BACT</name>
<dbReference type="SMART" id="SM00382">
    <property type="entry name" value="AAA"/>
    <property type="match status" value="1"/>
</dbReference>
<dbReference type="PANTHER" id="PTHR43788:SF8">
    <property type="entry name" value="DNA-BINDING PROTEIN SMUBP-2"/>
    <property type="match status" value="1"/>
</dbReference>
<keyword evidence="5" id="KW-0067">ATP-binding</keyword>
<dbReference type="InterPro" id="IPR050534">
    <property type="entry name" value="Coronavir_polyprotein_1ab"/>
</dbReference>
<protein>
    <submittedName>
        <fullName evidence="9">AAA domain-containing protein</fullName>
    </submittedName>
</protein>
<dbReference type="GO" id="GO:0016787">
    <property type="term" value="F:hydrolase activity"/>
    <property type="evidence" value="ECO:0007669"/>
    <property type="project" value="UniProtKB-KW"/>
</dbReference>
<keyword evidence="2" id="KW-0547">Nucleotide-binding</keyword>
<dbReference type="Pfam" id="PF13086">
    <property type="entry name" value="AAA_11"/>
    <property type="match status" value="1"/>
</dbReference>
<accession>A0A9X1TGU5</accession>
<dbReference type="Pfam" id="PF13087">
    <property type="entry name" value="AAA_12"/>
    <property type="match status" value="1"/>
</dbReference>
<keyword evidence="6" id="KW-0175">Coiled coil</keyword>
<keyword evidence="3" id="KW-0378">Hydrolase</keyword>
<evidence type="ECO:0000259" key="8">
    <source>
        <dbReference type="SMART" id="SM00487"/>
    </source>
</evidence>
<comment type="similarity">
    <text evidence="1">Belongs to the DNA2/NAM7 helicase family.</text>
</comment>
<dbReference type="InterPro" id="IPR014001">
    <property type="entry name" value="Helicase_ATP-bd"/>
</dbReference>
<dbReference type="Gene3D" id="3.40.50.300">
    <property type="entry name" value="P-loop containing nucleotide triphosphate hydrolases"/>
    <property type="match status" value="2"/>
</dbReference>
<dbReference type="InterPro" id="IPR047187">
    <property type="entry name" value="SF1_C_Upf1"/>
</dbReference>
<evidence type="ECO:0000259" key="7">
    <source>
        <dbReference type="SMART" id="SM00382"/>
    </source>
</evidence>
<organism evidence="9 10">
    <name type="scientific">Dyadobacter chenwenxiniae</name>
    <dbReference type="NCBI Taxonomy" id="2906456"/>
    <lineage>
        <taxon>Bacteria</taxon>
        <taxon>Pseudomonadati</taxon>
        <taxon>Bacteroidota</taxon>
        <taxon>Cytophagia</taxon>
        <taxon>Cytophagales</taxon>
        <taxon>Spirosomataceae</taxon>
        <taxon>Dyadobacter</taxon>
    </lineage>
</organism>
<evidence type="ECO:0000256" key="3">
    <source>
        <dbReference type="ARBA" id="ARBA00022801"/>
    </source>
</evidence>
<evidence type="ECO:0000256" key="1">
    <source>
        <dbReference type="ARBA" id="ARBA00007913"/>
    </source>
</evidence>
<dbReference type="Proteomes" id="UP001139000">
    <property type="component" value="Unassembled WGS sequence"/>
</dbReference>
<dbReference type="GO" id="GO:0005694">
    <property type="term" value="C:chromosome"/>
    <property type="evidence" value="ECO:0007669"/>
    <property type="project" value="UniProtKB-ARBA"/>
</dbReference>
<dbReference type="SUPFAM" id="SSF52540">
    <property type="entry name" value="P-loop containing nucleoside triphosphate hydrolases"/>
    <property type="match status" value="1"/>
</dbReference>
<feature type="domain" description="Helicase ATP-binding" evidence="8">
    <location>
        <begin position="175"/>
        <end position="430"/>
    </location>
</feature>
<dbReference type="InterPro" id="IPR041677">
    <property type="entry name" value="DNA2/NAM7_AAA_11"/>
</dbReference>
<dbReference type="GO" id="GO:0005524">
    <property type="term" value="F:ATP binding"/>
    <property type="evidence" value="ECO:0007669"/>
    <property type="project" value="UniProtKB-KW"/>
</dbReference>
<feature type="domain" description="AAA+ ATPase" evidence="7">
    <location>
        <begin position="193"/>
        <end position="408"/>
    </location>
</feature>
<dbReference type="SMART" id="SM00487">
    <property type="entry name" value="DEXDc"/>
    <property type="match status" value="1"/>
</dbReference>
<evidence type="ECO:0000256" key="4">
    <source>
        <dbReference type="ARBA" id="ARBA00022806"/>
    </source>
</evidence>
<keyword evidence="4" id="KW-0347">Helicase</keyword>
<dbReference type="InterPro" id="IPR003593">
    <property type="entry name" value="AAA+_ATPase"/>
</dbReference>
<evidence type="ECO:0000313" key="10">
    <source>
        <dbReference type="Proteomes" id="UP001139000"/>
    </source>
</evidence>
<dbReference type="InterPro" id="IPR041679">
    <property type="entry name" value="DNA2/NAM7-like_C"/>
</dbReference>
<dbReference type="InterPro" id="IPR027417">
    <property type="entry name" value="P-loop_NTPase"/>
</dbReference>
<reference evidence="9" key="1">
    <citation type="submission" date="2021-12" db="EMBL/GenBank/DDBJ databases">
        <title>Novel species in genus Dyadobacter.</title>
        <authorList>
            <person name="Ma C."/>
        </authorList>
    </citation>
    <scope>NUCLEOTIDE SEQUENCE</scope>
    <source>
        <strain evidence="9">LJ419</strain>
    </source>
</reference>
<proteinExistence type="inferred from homology"/>
<feature type="coiled-coil region" evidence="6">
    <location>
        <begin position="281"/>
        <end position="308"/>
    </location>
</feature>
<dbReference type="RefSeq" id="WP_234656957.1">
    <property type="nucleotide sequence ID" value="NZ_CP094997.1"/>
</dbReference>
<gene>
    <name evidence="9" type="ORF">LXM26_21115</name>
</gene>
<keyword evidence="10" id="KW-1185">Reference proteome</keyword>
<dbReference type="Gene3D" id="2.40.30.270">
    <property type="match status" value="1"/>
</dbReference>
<comment type="caution">
    <text evidence="9">The sequence shown here is derived from an EMBL/GenBank/DDBJ whole genome shotgun (WGS) entry which is preliminary data.</text>
</comment>
<dbReference type="EMBL" id="JAJTTC010000006">
    <property type="protein sequence ID" value="MCF0064030.1"/>
    <property type="molecule type" value="Genomic_DNA"/>
</dbReference>
<dbReference type="PANTHER" id="PTHR43788">
    <property type="entry name" value="DNA2/NAM7 HELICASE FAMILY MEMBER"/>
    <property type="match status" value="1"/>
</dbReference>
<dbReference type="AlphaFoldDB" id="A0A9X1TGU5"/>
<evidence type="ECO:0000256" key="6">
    <source>
        <dbReference type="SAM" id="Coils"/>
    </source>
</evidence>
<dbReference type="CDD" id="cd18808">
    <property type="entry name" value="SF1_C_Upf1"/>
    <property type="match status" value="1"/>
</dbReference>
<sequence>MDYFKKLLDLLKTEREEDRQSYQRLIERSSVSERRANGLSWYPIAIRGSEMSRGDYLAVEVERTTHQDLSHQLRFGMPAVLFSNHEPKRDRLEGIITHQNGNRLKITLRTDELPDWSRDGKLGIDLLFDDNSYDEMQGAVKSAAALHENEKEGRLVKILTGEKSPSFNQELPKISIPELNSSQNDAVHKILSASDLAIVHGPPGTGKTTTLVQAIKALIKQDHQQILVVAPSNTAVDLLSEKLTDEGLNVLRVGNPVRVSERLMSLTLDSKLSGHARMKDIKALKKQANEYKNLAHKYKRNFGKAERDQRKALFDEAHKIMKEVGSVEQYAIEDILSKAQVITATLVGANHYTVRNLKYKTVVIDEAGQALEPACWIPILKADKVVFAGDHFQLAPTIKSSEAAKNGLSTTLLEKCISLHPESVTLLEEQYRMNEAIMGYSSKIFYQNKLKANASVAHHLVFPNDAPLGFIDTAGCGFDEKLEGTSSTNPDEAVFVFKHLAQYVNELTHSKNFKAEGFPSIAVISPYKEQIGLLKEQLAHHVFLQPFVNKISVNTIDSFQGQERDVVYISMTRSNPEGEIGFLSDIRRMNVAMTRARKKLVVIGDSATLSNLPFYSDFISYAEGLNAYQSAWEFADV</sequence>
<dbReference type="GO" id="GO:0043139">
    <property type="term" value="F:5'-3' DNA helicase activity"/>
    <property type="evidence" value="ECO:0007669"/>
    <property type="project" value="TreeGrafter"/>
</dbReference>